<dbReference type="EMBL" id="JBBNAF010000007">
    <property type="protein sequence ID" value="KAK9127861.1"/>
    <property type="molecule type" value="Genomic_DNA"/>
</dbReference>
<proteinExistence type="predicted"/>
<evidence type="ECO:0000313" key="2">
    <source>
        <dbReference type="Proteomes" id="UP001420932"/>
    </source>
</evidence>
<reference evidence="1 2" key="1">
    <citation type="submission" date="2024-01" db="EMBL/GenBank/DDBJ databases">
        <title>Genome assemblies of Stephania.</title>
        <authorList>
            <person name="Yang L."/>
        </authorList>
    </citation>
    <scope>NUCLEOTIDE SEQUENCE [LARGE SCALE GENOMIC DNA]</scope>
    <source>
        <strain evidence="1">YNDBR</strain>
        <tissue evidence="1">Leaf</tissue>
    </source>
</reference>
<accession>A0AAP0J7V6</accession>
<name>A0AAP0J7V6_9MAGN</name>
<gene>
    <name evidence="1" type="ORF">Syun_016658</name>
</gene>
<comment type="caution">
    <text evidence="1">The sequence shown here is derived from an EMBL/GenBank/DDBJ whole genome shotgun (WGS) entry which is preliminary data.</text>
</comment>
<organism evidence="1 2">
    <name type="scientific">Stephania yunnanensis</name>
    <dbReference type="NCBI Taxonomy" id="152371"/>
    <lineage>
        <taxon>Eukaryota</taxon>
        <taxon>Viridiplantae</taxon>
        <taxon>Streptophyta</taxon>
        <taxon>Embryophyta</taxon>
        <taxon>Tracheophyta</taxon>
        <taxon>Spermatophyta</taxon>
        <taxon>Magnoliopsida</taxon>
        <taxon>Ranunculales</taxon>
        <taxon>Menispermaceae</taxon>
        <taxon>Menispermoideae</taxon>
        <taxon>Cissampelideae</taxon>
        <taxon>Stephania</taxon>
    </lineage>
</organism>
<sequence>MAHIIFSTDVLYRGSYIYGYMAVMSVREGKSGGARWLYGGRGGASASFSILGGAGAAAGVLGSAANAVDSDDVDFFECILVGDAGWGVVREVRSVHGGGGGFLLVVQCSF</sequence>
<protein>
    <submittedName>
        <fullName evidence="1">Uncharacterized protein</fullName>
    </submittedName>
</protein>
<evidence type="ECO:0000313" key="1">
    <source>
        <dbReference type="EMBL" id="KAK9127861.1"/>
    </source>
</evidence>
<keyword evidence="2" id="KW-1185">Reference proteome</keyword>
<dbReference type="Proteomes" id="UP001420932">
    <property type="component" value="Unassembled WGS sequence"/>
</dbReference>
<dbReference type="AlphaFoldDB" id="A0AAP0J7V6"/>